<dbReference type="RefSeq" id="XP_021869049.1">
    <property type="nucleotide sequence ID" value="XM_022013980.1"/>
</dbReference>
<dbReference type="Gene3D" id="1.10.10.1050">
    <property type="entry name" value="Dcp2, box A domain"/>
    <property type="match status" value="1"/>
</dbReference>
<dbReference type="OrthoDB" id="18996at2759"/>
<accession>A0A1Y1UBB1</accession>
<comment type="subcellular location">
    <subcellularLocation>
        <location evidence="2">Cytoplasm</location>
    </subcellularLocation>
</comment>
<comment type="similarity">
    <text evidence="3">Belongs to the Nudix hydrolase family. DCP2 subfamily.</text>
</comment>
<dbReference type="GeneID" id="33555788"/>
<evidence type="ECO:0000256" key="3">
    <source>
        <dbReference type="ARBA" id="ARBA00005279"/>
    </source>
</evidence>
<proteinExistence type="inferred from homology"/>
<dbReference type="Gene3D" id="3.90.79.10">
    <property type="entry name" value="Nucleoside Triphosphate Pyrophosphohydrolase"/>
    <property type="match status" value="1"/>
</dbReference>
<dbReference type="EMBL" id="NBSH01000013">
    <property type="protein sequence ID" value="ORX34807.1"/>
    <property type="molecule type" value="Genomic_DNA"/>
</dbReference>
<dbReference type="Pfam" id="PF00293">
    <property type="entry name" value="NUDIX"/>
    <property type="match status" value="1"/>
</dbReference>
<feature type="region of interest" description="Disordered" evidence="9">
    <location>
        <begin position="612"/>
        <end position="647"/>
    </location>
</feature>
<dbReference type="InterPro" id="IPR020084">
    <property type="entry name" value="NUDIX_hydrolase_CS"/>
</dbReference>
<comment type="caution">
    <text evidence="11">The sequence shown here is derived from an EMBL/GenBank/DDBJ whole genome shotgun (WGS) entry which is preliminary data.</text>
</comment>
<dbReference type="GO" id="GO:0000184">
    <property type="term" value="P:nuclear-transcribed mRNA catabolic process, nonsense-mediated decay"/>
    <property type="evidence" value="ECO:0007669"/>
    <property type="project" value="InterPro"/>
</dbReference>
<evidence type="ECO:0000256" key="5">
    <source>
        <dbReference type="ARBA" id="ARBA00022723"/>
    </source>
</evidence>
<feature type="compositionally biased region" description="Low complexity" evidence="9">
    <location>
        <begin position="15"/>
        <end position="29"/>
    </location>
</feature>
<dbReference type="InterPro" id="IPR015797">
    <property type="entry name" value="NUDIX_hydrolase-like_dom_sf"/>
</dbReference>
<dbReference type="FunFam" id="3.90.79.10:FF:000003">
    <property type="entry name" value="M7GpppN-mRNA hydrolase isoform 2"/>
    <property type="match status" value="1"/>
</dbReference>
<dbReference type="SMART" id="SM01125">
    <property type="entry name" value="DCP2"/>
    <property type="match status" value="1"/>
</dbReference>
<dbReference type="Pfam" id="PF05026">
    <property type="entry name" value="DCP2"/>
    <property type="match status" value="1"/>
</dbReference>
<feature type="region of interest" description="Disordered" evidence="9">
    <location>
        <begin position="549"/>
        <end position="600"/>
    </location>
</feature>
<dbReference type="Proteomes" id="UP000193218">
    <property type="component" value="Unassembled WGS sequence"/>
</dbReference>
<comment type="cofactor">
    <cofactor evidence="1">
        <name>Mn(2+)</name>
        <dbReference type="ChEBI" id="CHEBI:29035"/>
    </cofactor>
</comment>
<dbReference type="PANTHER" id="PTHR23114:SF17">
    <property type="entry name" value="M7GPPPN-MRNA HYDROLASE"/>
    <property type="match status" value="1"/>
</dbReference>
<keyword evidence="6" id="KW-0378">Hydrolase</keyword>
<protein>
    <recommendedName>
        <fullName evidence="10">Nudix hydrolase domain-containing protein</fullName>
    </recommendedName>
</protein>
<evidence type="ECO:0000256" key="6">
    <source>
        <dbReference type="ARBA" id="ARBA00022801"/>
    </source>
</evidence>
<keyword evidence="4" id="KW-0963">Cytoplasm</keyword>
<evidence type="ECO:0000256" key="9">
    <source>
        <dbReference type="SAM" id="MobiDB-lite"/>
    </source>
</evidence>
<evidence type="ECO:0000259" key="10">
    <source>
        <dbReference type="PROSITE" id="PS51462"/>
    </source>
</evidence>
<dbReference type="GO" id="GO:0140933">
    <property type="term" value="F:5'-(N(7)-methylguanosine 5'-triphospho)-[mRNA] hydrolase activity"/>
    <property type="evidence" value="ECO:0007669"/>
    <property type="project" value="InterPro"/>
</dbReference>
<feature type="region of interest" description="Disordered" evidence="9">
    <location>
        <begin position="451"/>
        <end position="533"/>
    </location>
</feature>
<evidence type="ECO:0000256" key="7">
    <source>
        <dbReference type="ARBA" id="ARBA00022884"/>
    </source>
</evidence>
<feature type="compositionally biased region" description="Low complexity" evidence="9">
    <location>
        <begin position="338"/>
        <end position="350"/>
    </location>
</feature>
<evidence type="ECO:0000256" key="1">
    <source>
        <dbReference type="ARBA" id="ARBA00001936"/>
    </source>
</evidence>
<dbReference type="InterPro" id="IPR036189">
    <property type="entry name" value="DCP2_BoxA_sf"/>
</dbReference>
<name>A0A1Y1UBB1_9TREE</name>
<organism evidence="11 12">
    <name type="scientific">Kockovaella imperatae</name>
    <dbReference type="NCBI Taxonomy" id="4999"/>
    <lineage>
        <taxon>Eukaryota</taxon>
        <taxon>Fungi</taxon>
        <taxon>Dikarya</taxon>
        <taxon>Basidiomycota</taxon>
        <taxon>Agaricomycotina</taxon>
        <taxon>Tremellomycetes</taxon>
        <taxon>Tremellales</taxon>
        <taxon>Cuniculitremaceae</taxon>
        <taxon>Kockovaella</taxon>
    </lineage>
</organism>
<dbReference type="PROSITE" id="PS51462">
    <property type="entry name" value="NUDIX"/>
    <property type="match status" value="1"/>
</dbReference>
<dbReference type="SUPFAM" id="SSF140586">
    <property type="entry name" value="Dcp2 domain-like"/>
    <property type="match status" value="1"/>
</dbReference>
<dbReference type="STRING" id="4999.A0A1Y1UBB1"/>
<keyword evidence="12" id="KW-1185">Reference proteome</keyword>
<dbReference type="GO" id="GO:0003723">
    <property type="term" value="F:RNA binding"/>
    <property type="evidence" value="ECO:0007669"/>
    <property type="project" value="UniProtKB-KW"/>
</dbReference>
<dbReference type="CDD" id="cd03672">
    <property type="entry name" value="NUDIX_Dcp2p_Nudt20"/>
    <property type="match status" value="1"/>
</dbReference>
<feature type="domain" description="Nudix hydrolase" evidence="10">
    <location>
        <begin position="151"/>
        <end position="285"/>
    </location>
</feature>
<feature type="region of interest" description="Disordered" evidence="9">
    <location>
        <begin position="1"/>
        <end position="58"/>
    </location>
</feature>
<dbReference type="AlphaFoldDB" id="A0A1Y1UBB1"/>
<evidence type="ECO:0000313" key="11">
    <source>
        <dbReference type="EMBL" id="ORX34807.1"/>
    </source>
</evidence>
<keyword evidence="5" id="KW-0479">Metal-binding</keyword>
<dbReference type="PROSITE" id="PS00893">
    <property type="entry name" value="NUDIX_BOX"/>
    <property type="match status" value="1"/>
</dbReference>
<dbReference type="InterPro" id="IPR007722">
    <property type="entry name" value="DCP2_BoxA"/>
</dbReference>
<dbReference type="PANTHER" id="PTHR23114">
    <property type="entry name" value="M7GPPPN-MRNA HYDROLASE"/>
    <property type="match status" value="1"/>
</dbReference>
<feature type="region of interest" description="Disordered" evidence="9">
    <location>
        <begin position="299"/>
        <end position="350"/>
    </location>
</feature>
<keyword evidence="7" id="KW-0694">RNA-binding</keyword>
<dbReference type="GO" id="GO:0030145">
    <property type="term" value="F:manganese ion binding"/>
    <property type="evidence" value="ECO:0007669"/>
    <property type="project" value="InterPro"/>
</dbReference>
<dbReference type="InterPro" id="IPR044099">
    <property type="entry name" value="Dcp2_NUDIX"/>
</dbReference>
<dbReference type="GO" id="GO:0000932">
    <property type="term" value="C:P-body"/>
    <property type="evidence" value="ECO:0007669"/>
    <property type="project" value="TreeGrafter"/>
</dbReference>
<evidence type="ECO:0000256" key="8">
    <source>
        <dbReference type="ARBA" id="ARBA00023211"/>
    </source>
</evidence>
<dbReference type="InterPro" id="IPR000086">
    <property type="entry name" value="NUDIX_hydrolase_dom"/>
</dbReference>
<gene>
    <name evidence="11" type="ORF">BD324DRAFT_604335</name>
</gene>
<feature type="region of interest" description="Disordered" evidence="9">
    <location>
        <begin position="755"/>
        <end position="784"/>
    </location>
</feature>
<evidence type="ECO:0000256" key="2">
    <source>
        <dbReference type="ARBA" id="ARBA00004496"/>
    </source>
</evidence>
<feature type="region of interest" description="Disordered" evidence="9">
    <location>
        <begin position="417"/>
        <end position="436"/>
    </location>
</feature>
<feature type="compositionally biased region" description="Pro residues" evidence="9">
    <location>
        <begin position="424"/>
        <end position="436"/>
    </location>
</feature>
<keyword evidence="8" id="KW-0464">Manganese</keyword>
<dbReference type="SUPFAM" id="SSF55811">
    <property type="entry name" value="Nudix"/>
    <property type="match status" value="1"/>
</dbReference>
<dbReference type="GO" id="GO:0000290">
    <property type="term" value="P:deadenylation-dependent decapping of nuclear-transcribed mRNA"/>
    <property type="evidence" value="ECO:0007669"/>
    <property type="project" value="InterPro"/>
</dbReference>
<evidence type="ECO:0000256" key="4">
    <source>
        <dbReference type="ARBA" id="ARBA00022490"/>
    </source>
</evidence>
<dbReference type="InParanoid" id="A0A1Y1UBB1"/>
<evidence type="ECO:0000313" key="12">
    <source>
        <dbReference type="Proteomes" id="UP000193218"/>
    </source>
</evidence>
<reference evidence="11 12" key="1">
    <citation type="submission" date="2017-03" db="EMBL/GenBank/DDBJ databases">
        <title>Widespread Adenine N6-methylation of Active Genes in Fungi.</title>
        <authorList>
            <consortium name="DOE Joint Genome Institute"/>
            <person name="Mondo S.J."/>
            <person name="Dannebaum R.O."/>
            <person name="Kuo R.C."/>
            <person name="Louie K.B."/>
            <person name="Bewick A.J."/>
            <person name="Labutti K."/>
            <person name="Haridas S."/>
            <person name="Kuo A."/>
            <person name="Salamov A."/>
            <person name="Ahrendt S.R."/>
            <person name="Lau R."/>
            <person name="Bowen B.P."/>
            <person name="Lipzen A."/>
            <person name="Sullivan W."/>
            <person name="Andreopoulos W.B."/>
            <person name="Clum A."/>
            <person name="Lindquist E."/>
            <person name="Daum C."/>
            <person name="Northen T.R."/>
            <person name="Ramamoorthy G."/>
            <person name="Schmitz R.J."/>
            <person name="Gryganskyi A."/>
            <person name="Culley D."/>
            <person name="Magnuson J."/>
            <person name="James T.Y."/>
            <person name="O'Malley M.A."/>
            <person name="Stajich J.E."/>
            <person name="Spatafora J.W."/>
            <person name="Visel A."/>
            <person name="Grigoriev I.V."/>
        </authorList>
    </citation>
    <scope>NUCLEOTIDE SEQUENCE [LARGE SCALE GENOMIC DNA]</scope>
    <source>
        <strain evidence="11 12">NRRL Y-17943</strain>
    </source>
</reference>
<sequence>MSQSLLKQLFPPDLPVASSSSSSPSVRPSSFPPQHPTDMFPDSSGLFPDPDEDGGEENIFRDMTFPDILEELNARFLVNLPKEEMGLVRVYWQAEQAHWFYEDYLRPLNPLLPSLSQRNFTHLIIASSPLYTHLSDEEYDQVWEEYCNYKRMVPCCGGILINDAADKVLMVRGWKSNAGWSFPRGKINSAEPEEACAIREVEEETGFDLTGMINKKDSIQTQVNAQTITMFIVMGIDENTTFQTQTRKEIGAIEWVPFVDLPTWTNKRGPKTTNEKGKKRFYNVTPFVGPLKRWLSEHGVNPHQKKKTQRGADPKVGGLRNLEPFQFDSPPSTPPRQPAQAQRAQPSDSQVSALDNLFDRFIHKQNQDLQISGSGDNQAGLERLFGNLAVASHQPPAQDDDKTREAKEDDDLARLLSGLTSTPTPHPPALVNPPPTEKASKLLALLNPTSPLANSSTVAQPEPSPTRAPRAPVKPHQASLLAVLSPGTQNPRTAPAAVYDDTNSIAHLNRPTTLPTSPKPPSPDQAQKERSRKQRALLEQITGGIGLKIPLQQSSVSGERSLPDANRAGNPEGIPVELGKMPFSPTALPLQNHDMPPRANNDAAFASYAMAPSGRQNHSPSDGYLQHPHAAPPPYESSTHGQSHGAPMGVRLGQGHHNPHVAFETTADGSFSGHINPVGSGPPAHLQGQMNLPVVRPYGVPQGQFATQHLHRPAPLTVPPGQVGPMPHATSIAFTGHPMSNGVMGSPPSGGPPVGGMSGAPNAGYPSQAFRPPHSQQNFGPGVRPTGPPYGFQGPIRPIPQGSGVPSGISFTGRPPSHQNLFPAHQANLAPGPQRHFDASYAQGVVSNHSQGALNGLKHPQPMPPAPAPVPVVSPSTGIPDLPRPAQGQGPGQVQGTMLQPMPRAGNAGAILGFLNDGRR</sequence>